<organism evidence="2 3">
    <name type="scientific">Thalassiosira oceanica</name>
    <name type="common">Marine diatom</name>
    <dbReference type="NCBI Taxonomy" id="159749"/>
    <lineage>
        <taxon>Eukaryota</taxon>
        <taxon>Sar</taxon>
        <taxon>Stramenopiles</taxon>
        <taxon>Ochrophyta</taxon>
        <taxon>Bacillariophyta</taxon>
        <taxon>Coscinodiscophyceae</taxon>
        <taxon>Thalassiosirophycidae</taxon>
        <taxon>Thalassiosirales</taxon>
        <taxon>Thalassiosiraceae</taxon>
        <taxon>Thalassiosira</taxon>
    </lineage>
</organism>
<evidence type="ECO:0000313" key="3">
    <source>
        <dbReference type="Proteomes" id="UP000266841"/>
    </source>
</evidence>
<feature type="compositionally biased region" description="Acidic residues" evidence="1">
    <location>
        <begin position="105"/>
        <end position="116"/>
    </location>
</feature>
<dbReference type="EMBL" id="AGNL01008485">
    <property type="protein sequence ID" value="EJK70470.1"/>
    <property type="molecule type" value="Genomic_DNA"/>
</dbReference>
<evidence type="ECO:0000313" key="2">
    <source>
        <dbReference type="EMBL" id="EJK70470.1"/>
    </source>
</evidence>
<dbReference type="OrthoDB" id="49475at2759"/>
<feature type="compositionally biased region" description="Polar residues" evidence="1">
    <location>
        <begin position="1"/>
        <end position="27"/>
    </location>
</feature>
<feature type="compositionally biased region" description="Basic and acidic residues" evidence="1">
    <location>
        <begin position="57"/>
        <end position="74"/>
    </location>
</feature>
<name>K0SYJ0_THAOC</name>
<feature type="region of interest" description="Disordered" evidence="1">
    <location>
        <begin position="1"/>
        <end position="122"/>
    </location>
</feature>
<comment type="caution">
    <text evidence="2">The sequence shown here is derived from an EMBL/GenBank/DDBJ whole genome shotgun (WGS) entry which is preliminary data.</text>
</comment>
<keyword evidence="3" id="KW-1185">Reference proteome</keyword>
<dbReference type="AlphaFoldDB" id="K0SYJ0"/>
<proteinExistence type="predicted"/>
<protein>
    <submittedName>
        <fullName evidence="2">Uncharacterized protein</fullName>
    </submittedName>
</protein>
<sequence length="432" mass="47459">MAPNLSKDTSVDSCSINNTTDGASGITSAMGEENEESRGTGAVPDCPDTADLETSDIDEKPERRNSSEVRKELKAGNLSNSTNTVDSWGGNDVNPLPQDSKGPADDEVSELDDEDDSKISEVDQVANYINFDKLLTPGSSEYYYTPANKQNRRTIEKAGSTVGLVPKNSKAEKVIDESGHTRHSMLSVRSSASAYRGPEPRMKNGRRIKSALKRSSSTGVPGRGGSDFDASRKSISSAPVGVQGSESESEGGSKGKELRRCTFSSIDIREHERIAGDNPCVSSGVPLSIGWGFVQHDPIEFDFYQTHKAPGRSKIEMMVPAEVRKQMLRDEFQVPVKELNDSMKEVTITKRQRRQTNASEHLEGWQEVSQSVNRKFKRFLKKTTTSQEAEKLWIAAEKKALKEMNKAVLGLIFHTCLPGGDILTHLFSGRLR</sequence>
<dbReference type="Proteomes" id="UP000266841">
    <property type="component" value="Unassembled WGS sequence"/>
</dbReference>
<accession>K0SYJ0</accession>
<evidence type="ECO:0000256" key="1">
    <source>
        <dbReference type="SAM" id="MobiDB-lite"/>
    </source>
</evidence>
<feature type="region of interest" description="Disordered" evidence="1">
    <location>
        <begin position="177"/>
        <end position="258"/>
    </location>
</feature>
<gene>
    <name evidence="2" type="ORF">THAOC_08167</name>
</gene>
<reference evidence="2 3" key="1">
    <citation type="journal article" date="2012" name="Genome Biol.">
        <title>Genome and low-iron response of an oceanic diatom adapted to chronic iron limitation.</title>
        <authorList>
            <person name="Lommer M."/>
            <person name="Specht M."/>
            <person name="Roy A.S."/>
            <person name="Kraemer L."/>
            <person name="Andreson R."/>
            <person name="Gutowska M.A."/>
            <person name="Wolf J."/>
            <person name="Bergner S.V."/>
            <person name="Schilhabel M.B."/>
            <person name="Klostermeier U.C."/>
            <person name="Beiko R.G."/>
            <person name="Rosenstiel P."/>
            <person name="Hippler M."/>
            <person name="Laroche J."/>
        </authorList>
    </citation>
    <scope>NUCLEOTIDE SEQUENCE [LARGE SCALE GENOMIC DNA]</scope>
    <source>
        <strain evidence="2 3">CCMP1005</strain>
    </source>
</reference>
<feature type="compositionally biased region" description="Polar residues" evidence="1">
    <location>
        <begin position="77"/>
        <end position="86"/>
    </location>
</feature>
<feature type="compositionally biased region" description="Basic residues" evidence="1">
    <location>
        <begin position="203"/>
        <end position="212"/>
    </location>
</feature>